<gene>
    <name evidence="1" type="ORF">D1970_08625</name>
</gene>
<evidence type="ECO:0000313" key="2">
    <source>
        <dbReference type="Proteomes" id="UP000265816"/>
    </source>
</evidence>
<reference evidence="1 2" key="1">
    <citation type="submission" date="2018-08" db="EMBL/GenBank/DDBJ databases">
        <title>Bacillus jemisoniae sp. nov., Bacillus chryseoplanitiae sp. nov., Bacillus resnikiae sp. nov., and Bacillus frankliniae sp. nov., isolated from Viking spacecraft and associated surfaces.</title>
        <authorList>
            <person name="Seuylemezian A."/>
            <person name="Vaishampayan P."/>
        </authorList>
    </citation>
    <scope>NUCLEOTIDE SEQUENCE [LARGE SCALE GENOMIC DNA]</scope>
    <source>
        <strain evidence="1 2">JJ-247</strain>
    </source>
</reference>
<dbReference type="Proteomes" id="UP000265816">
    <property type="component" value="Unassembled WGS sequence"/>
</dbReference>
<accession>A0A398B6Z7</accession>
<name>A0A398B6Z7_9BACI</name>
<organism evidence="1 2">
    <name type="scientific">Mesobacillus zeae</name>
    <dbReference type="NCBI Taxonomy" id="1917180"/>
    <lineage>
        <taxon>Bacteria</taxon>
        <taxon>Bacillati</taxon>
        <taxon>Bacillota</taxon>
        <taxon>Bacilli</taxon>
        <taxon>Bacillales</taxon>
        <taxon>Bacillaceae</taxon>
        <taxon>Mesobacillus</taxon>
    </lineage>
</organism>
<protein>
    <submittedName>
        <fullName evidence="1">Sporulation protein</fullName>
    </submittedName>
</protein>
<keyword evidence="2" id="KW-1185">Reference proteome</keyword>
<dbReference type="Pfam" id="PF17334">
    <property type="entry name" value="CsgA"/>
    <property type="match status" value="1"/>
</dbReference>
<dbReference type="RefSeq" id="WP_119112465.1">
    <property type="nucleotide sequence ID" value="NZ_CBCSEO010000002.1"/>
</dbReference>
<dbReference type="AlphaFoldDB" id="A0A398B6Z7"/>
<dbReference type="OrthoDB" id="2938007at2"/>
<evidence type="ECO:0000313" key="1">
    <source>
        <dbReference type="EMBL" id="RID85612.1"/>
    </source>
</evidence>
<dbReference type="InterPro" id="IPR020255">
    <property type="entry name" value="CsgA"/>
</dbReference>
<sequence>MDKTLAYLRETMANYTEKDPIADRIYRKIESEKYGSEGDFVQDLTFKEERYLNKVLEWEIQYAKNEQDEIRAKQLNEVFELLL</sequence>
<comment type="caution">
    <text evidence="1">The sequence shown here is derived from an EMBL/GenBank/DDBJ whole genome shotgun (WGS) entry which is preliminary data.</text>
</comment>
<proteinExistence type="predicted"/>
<dbReference type="EMBL" id="QWVT01000015">
    <property type="protein sequence ID" value="RID85612.1"/>
    <property type="molecule type" value="Genomic_DNA"/>
</dbReference>